<dbReference type="RefSeq" id="WP_343858741.1">
    <property type="nucleotide sequence ID" value="NZ_BAAACX010000007.1"/>
</dbReference>
<name>A0ABP3HYU3_9BACL</name>
<dbReference type="EMBL" id="BAAACX010000007">
    <property type="protein sequence ID" value="GAA0382414.1"/>
    <property type="molecule type" value="Genomic_DNA"/>
</dbReference>
<dbReference type="Proteomes" id="UP001500340">
    <property type="component" value="Unassembled WGS sequence"/>
</dbReference>
<accession>A0ABP3HYU3</accession>
<keyword evidence="2" id="KW-1185">Reference proteome</keyword>
<sequence>MGYEANHKGKFVQRLDFMHRETPGVNLSTDFMTQQQIKELSGPVHVFYIQIQGGQNEQIQQVK</sequence>
<protein>
    <submittedName>
        <fullName evidence="1">Uncharacterized protein</fullName>
    </submittedName>
</protein>
<gene>
    <name evidence="1" type="ORF">GCM10008933_11980</name>
</gene>
<evidence type="ECO:0000313" key="1">
    <source>
        <dbReference type="EMBL" id="GAA0382414.1"/>
    </source>
</evidence>
<proteinExistence type="predicted"/>
<reference evidence="2" key="1">
    <citation type="journal article" date="2019" name="Int. J. Syst. Evol. Microbiol.">
        <title>The Global Catalogue of Microorganisms (GCM) 10K type strain sequencing project: providing services to taxonomists for standard genome sequencing and annotation.</title>
        <authorList>
            <consortium name="The Broad Institute Genomics Platform"/>
            <consortium name="The Broad Institute Genome Sequencing Center for Infectious Disease"/>
            <person name="Wu L."/>
            <person name="Ma J."/>
        </authorList>
    </citation>
    <scope>NUCLEOTIDE SEQUENCE [LARGE SCALE GENOMIC DNA]</scope>
    <source>
        <strain evidence="2">JCM 12774</strain>
    </source>
</reference>
<evidence type="ECO:0000313" key="2">
    <source>
        <dbReference type="Proteomes" id="UP001500340"/>
    </source>
</evidence>
<organism evidence="1 2">
    <name type="scientific">Paenibacillus motobuensis</name>
    <dbReference type="NCBI Taxonomy" id="295324"/>
    <lineage>
        <taxon>Bacteria</taxon>
        <taxon>Bacillati</taxon>
        <taxon>Bacillota</taxon>
        <taxon>Bacilli</taxon>
        <taxon>Bacillales</taxon>
        <taxon>Paenibacillaceae</taxon>
        <taxon>Paenibacillus</taxon>
    </lineage>
</organism>
<comment type="caution">
    <text evidence="1">The sequence shown here is derived from an EMBL/GenBank/DDBJ whole genome shotgun (WGS) entry which is preliminary data.</text>
</comment>